<feature type="transmembrane region" description="Helical" evidence="5">
    <location>
        <begin position="386"/>
        <end position="405"/>
    </location>
</feature>
<dbReference type="InterPro" id="IPR020846">
    <property type="entry name" value="MFS_dom"/>
</dbReference>
<feature type="transmembrane region" description="Helical" evidence="5">
    <location>
        <begin position="307"/>
        <end position="326"/>
    </location>
</feature>
<dbReference type="FunFam" id="1.20.1250.20:FF:000011">
    <property type="entry name" value="MFS multidrug transporter, putative"/>
    <property type="match status" value="1"/>
</dbReference>
<dbReference type="KEGG" id="psco:LY89DRAFT_642409"/>
<dbReference type="SUPFAM" id="SSF103473">
    <property type="entry name" value="MFS general substrate transporter"/>
    <property type="match status" value="1"/>
</dbReference>
<feature type="transmembrane region" description="Helical" evidence="5">
    <location>
        <begin position="478"/>
        <end position="501"/>
    </location>
</feature>
<proteinExistence type="predicted"/>
<keyword evidence="4 5" id="KW-0472">Membrane</keyword>
<evidence type="ECO:0000256" key="2">
    <source>
        <dbReference type="ARBA" id="ARBA00022692"/>
    </source>
</evidence>
<dbReference type="Gene3D" id="1.20.1250.20">
    <property type="entry name" value="MFS general substrate transporter like domains"/>
    <property type="match status" value="1"/>
</dbReference>
<dbReference type="PANTHER" id="PTHR23502">
    <property type="entry name" value="MAJOR FACILITATOR SUPERFAMILY"/>
    <property type="match status" value="1"/>
</dbReference>
<dbReference type="OrthoDB" id="446368at2759"/>
<feature type="transmembrane region" description="Helical" evidence="5">
    <location>
        <begin position="165"/>
        <end position="188"/>
    </location>
</feature>
<organism evidence="7 8">
    <name type="scientific">Mollisia scopiformis</name>
    <name type="common">Conifer needle endophyte fungus</name>
    <name type="synonym">Phialocephala scopiformis</name>
    <dbReference type="NCBI Taxonomy" id="149040"/>
    <lineage>
        <taxon>Eukaryota</taxon>
        <taxon>Fungi</taxon>
        <taxon>Dikarya</taxon>
        <taxon>Ascomycota</taxon>
        <taxon>Pezizomycotina</taxon>
        <taxon>Leotiomycetes</taxon>
        <taxon>Helotiales</taxon>
        <taxon>Mollisiaceae</taxon>
        <taxon>Mollisia</taxon>
    </lineage>
</organism>
<feature type="transmembrane region" description="Helical" evidence="5">
    <location>
        <begin position="72"/>
        <end position="93"/>
    </location>
</feature>
<comment type="subcellular location">
    <subcellularLocation>
        <location evidence="1">Membrane</location>
        <topology evidence="1">Multi-pass membrane protein</topology>
    </subcellularLocation>
</comment>
<feature type="domain" description="Major facilitator superfamily (MFS) profile" evidence="6">
    <location>
        <begin position="74"/>
        <end position="507"/>
    </location>
</feature>
<name>A0A194XGQ8_MOLSC</name>
<feature type="transmembrane region" description="Helical" evidence="5">
    <location>
        <begin position="346"/>
        <end position="365"/>
    </location>
</feature>
<dbReference type="EMBL" id="KQ947411">
    <property type="protein sequence ID" value="KUJ19385.1"/>
    <property type="molecule type" value="Genomic_DNA"/>
</dbReference>
<keyword evidence="3 5" id="KW-1133">Transmembrane helix</keyword>
<reference evidence="7 8" key="1">
    <citation type="submission" date="2015-10" db="EMBL/GenBank/DDBJ databases">
        <title>Full genome of DAOMC 229536 Phialocephala scopiformis, a fungal endophyte of spruce producing the potent anti-insectan compound rugulosin.</title>
        <authorList>
            <consortium name="DOE Joint Genome Institute"/>
            <person name="Walker A.K."/>
            <person name="Frasz S.L."/>
            <person name="Seifert K.A."/>
            <person name="Miller J.D."/>
            <person name="Mondo S.J."/>
            <person name="Labutti K."/>
            <person name="Lipzen A."/>
            <person name="Dockter R."/>
            <person name="Kennedy M."/>
            <person name="Grigoriev I.V."/>
            <person name="Spatafora J.W."/>
        </authorList>
    </citation>
    <scope>NUCLEOTIDE SEQUENCE [LARGE SCALE GENOMIC DNA]</scope>
    <source>
        <strain evidence="7 8">CBS 120377</strain>
    </source>
</reference>
<keyword evidence="8" id="KW-1185">Reference proteome</keyword>
<feature type="transmembrane region" description="Helical" evidence="5">
    <location>
        <begin position="142"/>
        <end position="159"/>
    </location>
</feature>
<evidence type="ECO:0000256" key="4">
    <source>
        <dbReference type="ARBA" id="ARBA00023136"/>
    </source>
</evidence>
<evidence type="ECO:0000256" key="1">
    <source>
        <dbReference type="ARBA" id="ARBA00004141"/>
    </source>
</evidence>
<dbReference type="Pfam" id="PF07690">
    <property type="entry name" value="MFS_1"/>
    <property type="match status" value="1"/>
</dbReference>
<evidence type="ECO:0000313" key="7">
    <source>
        <dbReference type="EMBL" id="KUJ19385.1"/>
    </source>
</evidence>
<dbReference type="InParanoid" id="A0A194XGQ8"/>
<evidence type="ECO:0000259" key="6">
    <source>
        <dbReference type="PROSITE" id="PS50850"/>
    </source>
</evidence>
<evidence type="ECO:0000256" key="3">
    <source>
        <dbReference type="ARBA" id="ARBA00022989"/>
    </source>
</evidence>
<keyword evidence="2 5" id="KW-0812">Transmembrane</keyword>
<dbReference type="GeneID" id="28821476"/>
<evidence type="ECO:0000256" key="5">
    <source>
        <dbReference type="SAM" id="Phobius"/>
    </source>
</evidence>
<dbReference type="CDD" id="cd17323">
    <property type="entry name" value="MFS_Tpo1_MDR_like"/>
    <property type="match status" value="1"/>
</dbReference>
<feature type="transmembrane region" description="Helical" evidence="5">
    <location>
        <begin position="105"/>
        <end position="130"/>
    </location>
</feature>
<dbReference type="AlphaFoldDB" id="A0A194XGQ8"/>
<feature type="transmembrane region" description="Helical" evidence="5">
    <location>
        <begin position="451"/>
        <end position="472"/>
    </location>
</feature>
<dbReference type="Proteomes" id="UP000070700">
    <property type="component" value="Unassembled WGS sequence"/>
</dbReference>
<dbReference type="InterPro" id="IPR011701">
    <property type="entry name" value="MFS"/>
</dbReference>
<feature type="transmembrane region" description="Helical" evidence="5">
    <location>
        <begin position="417"/>
        <end position="439"/>
    </location>
</feature>
<sequence length="515" mass="56949">MADGDHTEELSLPIKLRDSSTSLIVPDNRQLEPAREIGYQGKPESVEDPNLISWDGPDDAANPMNWKRSFKWLITMSLGSVTFCVAISSSIFSTGTKEVAELYHVSVEVAVLGTALFILLWGFCFGPLLWGPISEALGRKKPLFLGLFAFCIFQIPVAVAQNLYTILICRFMAGFASSSALTVVGGILGDIWDPVTRGVAVCVFAGAAFIGPVVGPIMGGFITMSYIGWRWNAYITLIISLFLCVTGFFIIPETFGPVILQAKAHKIRLETRNWAIHSAFDAQEINMKSIIQVYLTRPYIMLTREPVLLLLTIYMSLIYGILYLFFEGYPISFQQHRGWNARVGALPFIGLLVGIMIGAGVVIYLTKTRFALSIKTHGRVIPEERLPPMILGAAVLPAGLFWFAWTSSPNITWVPQVLSGIPIGMGIFMIFLQGMNYIIDVYMQNANSAMAANVMLRSISGAAFPLFTQAMYDRLGVSWATTLLALLCVAMFPIPVLFYYYGPRLRKMSSFSPTE</sequence>
<dbReference type="RefSeq" id="XP_018073740.1">
    <property type="nucleotide sequence ID" value="XM_018211750.1"/>
</dbReference>
<protein>
    <submittedName>
        <fullName evidence="7">Putative MFS multidrug transporter</fullName>
    </submittedName>
</protein>
<dbReference type="InterPro" id="IPR036259">
    <property type="entry name" value="MFS_trans_sf"/>
</dbReference>
<gene>
    <name evidence="7" type="ORF">LY89DRAFT_642409</name>
</gene>
<dbReference type="PROSITE" id="PS50850">
    <property type="entry name" value="MFS"/>
    <property type="match status" value="1"/>
</dbReference>
<feature type="transmembrane region" description="Helical" evidence="5">
    <location>
        <begin position="233"/>
        <end position="251"/>
    </location>
</feature>
<dbReference type="PANTHER" id="PTHR23502:SF47">
    <property type="entry name" value="MAJOR FACILITATOR SUPERFAMILY (MFS) PROFILE DOMAIN-CONTAINING PROTEIN-RELATED"/>
    <property type="match status" value="1"/>
</dbReference>
<accession>A0A194XGQ8</accession>
<evidence type="ECO:0000313" key="8">
    <source>
        <dbReference type="Proteomes" id="UP000070700"/>
    </source>
</evidence>
<dbReference type="GO" id="GO:0022857">
    <property type="term" value="F:transmembrane transporter activity"/>
    <property type="evidence" value="ECO:0007669"/>
    <property type="project" value="InterPro"/>
</dbReference>
<dbReference type="GO" id="GO:0005886">
    <property type="term" value="C:plasma membrane"/>
    <property type="evidence" value="ECO:0007669"/>
    <property type="project" value="TreeGrafter"/>
</dbReference>
<feature type="transmembrane region" description="Helical" evidence="5">
    <location>
        <begin position="200"/>
        <end position="227"/>
    </location>
</feature>